<dbReference type="Pfam" id="PF13529">
    <property type="entry name" value="Peptidase_C39_2"/>
    <property type="match status" value="1"/>
</dbReference>
<protein>
    <recommendedName>
        <fullName evidence="2">Peptidase C39-like domain-containing protein</fullName>
    </recommendedName>
</protein>
<feature type="chain" id="PRO_5031458618" description="Peptidase C39-like domain-containing protein" evidence="1">
    <location>
        <begin position="43"/>
        <end position="432"/>
    </location>
</feature>
<evidence type="ECO:0000313" key="3">
    <source>
        <dbReference type="EMBL" id="NYG59952.1"/>
    </source>
</evidence>
<dbReference type="AlphaFoldDB" id="A0A7Y9UR53"/>
<organism evidence="3 4">
    <name type="scientific">Nocardioides daedukensis</name>
    <dbReference type="NCBI Taxonomy" id="634462"/>
    <lineage>
        <taxon>Bacteria</taxon>
        <taxon>Bacillati</taxon>
        <taxon>Actinomycetota</taxon>
        <taxon>Actinomycetes</taxon>
        <taxon>Propionibacteriales</taxon>
        <taxon>Nocardioidaceae</taxon>
        <taxon>Nocardioides</taxon>
    </lineage>
</organism>
<proteinExistence type="predicted"/>
<dbReference type="CDD" id="cd02549">
    <property type="entry name" value="Peptidase_C39A"/>
    <property type="match status" value="1"/>
</dbReference>
<feature type="signal peptide" evidence="1">
    <location>
        <begin position="1"/>
        <end position="42"/>
    </location>
</feature>
<dbReference type="Proteomes" id="UP000540656">
    <property type="component" value="Unassembled WGS sequence"/>
</dbReference>
<name>A0A7Y9UR53_9ACTN</name>
<dbReference type="InterPro" id="IPR039563">
    <property type="entry name" value="Peptidase_C39_single_dom"/>
</dbReference>
<dbReference type="RefSeq" id="WP_179502947.1">
    <property type="nucleotide sequence ID" value="NZ_JACCAA010000001.1"/>
</dbReference>
<keyword evidence="1" id="KW-0732">Signal</keyword>
<keyword evidence="4" id="KW-1185">Reference proteome</keyword>
<evidence type="ECO:0000256" key="1">
    <source>
        <dbReference type="SAM" id="SignalP"/>
    </source>
</evidence>
<dbReference type="InterPro" id="IPR039564">
    <property type="entry name" value="Peptidase_C39-like"/>
</dbReference>
<sequence length="432" mass="46322">MATSLVPGSDVSLRTRLSRGLAAGCALAVGLVVLAPTTPASAATAKPRITHLTSVADFNAGTKQGVSVGSDGSIRIASTPRGTTSYRDPYGNGTSKRFDYGRWISPWVSTGMDAKNMILSWNAKTSGSTLLRFHVRTKSGWRTSSWDEIAAWGASTSSTHRHSGSAQSDDLNTLLTDTLTANDGHAINRWQVQVTLYRAAGTSVTPTVTALSGVASPYAKRYPTSASRTTMTQTVELKVPRHSQMIHRGHEPQWGGGGEAWCSPTSTSMVLRYWKAGPTSGAYAWSGETDGHVDHAARYTYDHTYRGNGNWPFNTAYAAHYNVPGFVTRLWSLTDVEKFIKAGIPVVVSVAFKKGQLTGAPISSTNGHLMVITGISAGGRVIANDPAAPSNWSVRRVYDRRQFEKVWLNGSGGIAYVIAPESKALPASTGRW</sequence>
<feature type="domain" description="Peptidase C39-like" evidence="2">
    <location>
        <begin position="237"/>
        <end position="387"/>
    </location>
</feature>
<evidence type="ECO:0000313" key="4">
    <source>
        <dbReference type="Proteomes" id="UP000540656"/>
    </source>
</evidence>
<evidence type="ECO:0000259" key="2">
    <source>
        <dbReference type="Pfam" id="PF13529"/>
    </source>
</evidence>
<dbReference type="Gene3D" id="3.90.70.10">
    <property type="entry name" value="Cysteine proteinases"/>
    <property type="match status" value="1"/>
</dbReference>
<dbReference type="EMBL" id="JACCAA010000001">
    <property type="protein sequence ID" value="NYG59952.1"/>
    <property type="molecule type" value="Genomic_DNA"/>
</dbReference>
<reference evidence="3 4" key="1">
    <citation type="submission" date="2020-07" db="EMBL/GenBank/DDBJ databases">
        <title>Sequencing the genomes of 1000 actinobacteria strains.</title>
        <authorList>
            <person name="Klenk H.-P."/>
        </authorList>
    </citation>
    <scope>NUCLEOTIDE SEQUENCE [LARGE SCALE GENOMIC DNA]</scope>
    <source>
        <strain evidence="3 4">DSM 23819</strain>
    </source>
</reference>
<accession>A0A7Y9UR53</accession>
<gene>
    <name evidence="3" type="ORF">BJ980_002875</name>
</gene>
<comment type="caution">
    <text evidence="3">The sequence shown here is derived from an EMBL/GenBank/DDBJ whole genome shotgun (WGS) entry which is preliminary data.</text>
</comment>